<dbReference type="AlphaFoldDB" id="A0A498H2Q3"/>
<proteinExistence type="predicted"/>
<dbReference type="EMBL" id="LHQS01000001">
    <property type="protein sequence ID" value="RXE57349.1"/>
    <property type="molecule type" value="Genomic_DNA"/>
</dbReference>
<evidence type="ECO:0000313" key="2">
    <source>
        <dbReference type="Proteomes" id="UP000290932"/>
    </source>
</evidence>
<accession>A0A498H2Q3</accession>
<name>A0A498H2Q3_9EURY</name>
<dbReference type="Proteomes" id="UP000290932">
    <property type="component" value="Unassembled WGS sequence"/>
</dbReference>
<keyword evidence="2" id="KW-1185">Reference proteome</keyword>
<reference evidence="1 2" key="1">
    <citation type="journal article" date="2015" name="Int. J. Syst. Evol. Microbiol.">
        <title>Methanoculleus taiwanensis sp. nov., a methanogen isolated from deep marine sediment at the deformation front area near Taiwan.</title>
        <authorList>
            <person name="Weng C.Y."/>
            <person name="Chen S.C."/>
            <person name="Lai M.C."/>
            <person name="Wu S.Y."/>
            <person name="Lin S."/>
            <person name="Yang T.F."/>
            <person name="Chen P.C."/>
        </authorList>
    </citation>
    <scope>NUCLEOTIDE SEQUENCE [LARGE SCALE GENOMIC DNA]</scope>
    <source>
        <strain evidence="1 2">CYW4</strain>
    </source>
</reference>
<comment type="caution">
    <text evidence="1">The sequence shown here is derived from an EMBL/GenBank/DDBJ whole genome shotgun (WGS) entry which is preliminary data.</text>
</comment>
<evidence type="ECO:0000313" key="1">
    <source>
        <dbReference type="EMBL" id="RXE57349.1"/>
    </source>
</evidence>
<organism evidence="1 2">
    <name type="scientific">Methanoculleus taiwanensis</name>
    <dbReference type="NCBI Taxonomy" id="1550565"/>
    <lineage>
        <taxon>Archaea</taxon>
        <taxon>Methanobacteriati</taxon>
        <taxon>Methanobacteriota</taxon>
        <taxon>Stenosarchaea group</taxon>
        <taxon>Methanomicrobia</taxon>
        <taxon>Methanomicrobiales</taxon>
        <taxon>Methanomicrobiaceae</taxon>
        <taxon>Methanoculleus</taxon>
    </lineage>
</organism>
<protein>
    <submittedName>
        <fullName evidence="1">Uncharacterized protein</fullName>
    </submittedName>
</protein>
<gene>
    <name evidence="1" type="ORF">ABH15_04460</name>
</gene>
<sequence>MCAGAHQSSFEASLCLTNRPRSPLRDASRHYGFGAETSIPPGSEVLRTFDFPICINILE</sequence>